<dbReference type="EMBL" id="AE017226">
    <property type="protein sequence ID" value="AAS10654.1"/>
    <property type="molecule type" value="Genomic_DNA"/>
</dbReference>
<evidence type="ECO:0000256" key="1">
    <source>
        <dbReference type="ARBA" id="ARBA00004370"/>
    </source>
</evidence>
<dbReference type="GO" id="GO:0001653">
    <property type="term" value="F:peptide receptor activity"/>
    <property type="evidence" value="ECO:0007669"/>
    <property type="project" value="TreeGrafter"/>
</dbReference>
<dbReference type="Proteomes" id="UP000008212">
    <property type="component" value="Chromosome"/>
</dbReference>
<dbReference type="SMART" id="SM00044">
    <property type="entry name" value="CYCc"/>
    <property type="match status" value="1"/>
</dbReference>
<dbReference type="InterPro" id="IPR013783">
    <property type="entry name" value="Ig-like_fold"/>
</dbReference>
<dbReference type="SUPFAM" id="SSF63829">
    <property type="entry name" value="Calcium-dependent phosphotriesterase"/>
    <property type="match status" value="2"/>
</dbReference>
<dbReference type="GO" id="GO:0004016">
    <property type="term" value="F:adenylate cyclase activity"/>
    <property type="evidence" value="ECO:0007669"/>
    <property type="project" value="TreeGrafter"/>
</dbReference>
<accession>Q73RD3</accession>
<dbReference type="SUPFAM" id="SSF55073">
    <property type="entry name" value="Nucleotide cyclase"/>
    <property type="match status" value="1"/>
</dbReference>
<dbReference type="STRING" id="243275.TDE_0156"/>
<dbReference type="AlphaFoldDB" id="Q73RD3"/>
<keyword evidence="3" id="KW-0547">Nucleotide-binding</keyword>
<comment type="similarity">
    <text evidence="7">Belongs to the adenylyl cyclase class-4/guanylyl cyclase family.</text>
</comment>
<dbReference type="HOGENOM" id="CLU_286961_0_0_12"/>
<feature type="coiled-coil region" evidence="8">
    <location>
        <begin position="785"/>
        <end position="819"/>
    </location>
</feature>
<dbReference type="PROSITE" id="PS00452">
    <property type="entry name" value="GUANYLATE_CYCLASE_1"/>
    <property type="match status" value="1"/>
</dbReference>
<dbReference type="PANTHER" id="PTHR11920">
    <property type="entry name" value="GUANYLYL CYCLASE"/>
    <property type="match status" value="1"/>
</dbReference>
<dbReference type="RefSeq" id="WP_010956687.1">
    <property type="nucleotide sequence ID" value="NC_002967.9"/>
</dbReference>
<dbReference type="InterPro" id="IPR001054">
    <property type="entry name" value="A/G_cyclase"/>
</dbReference>
<feature type="domain" description="Guanylate cyclase" evidence="10">
    <location>
        <begin position="844"/>
        <end position="970"/>
    </location>
</feature>
<keyword evidence="2 9" id="KW-0812">Transmembrane</keyword>
<dbReference type="GeneID" id="2741744"/>
<dbReference type="eggNOG" id="COG5002">
    <property type="taxonomic scope" value="Bacteria"/>
</dbReference>
<dbReference type="Gene3D" id="2.130.10.10">
    <property type="entry name" value="YVTN repeat-like/Quinoprotein amine dehydrogenase"/>
    <property type="match status" value="3"/>
</dbReference>
<dbReference type="KEGG" id="tde:TDE_0156"/>
<dbReference type="Pfam" id="PF00211">
    <property type="entry name" value="Guanylate_cyc"/>
    <property type="match status" value="1"/>
</dbReference>
<dbReference type="InterPro" id="IPR011123">
    <property type="entry name" value="Y_Y_Y"/>
</dbReference>
<dbReference type="Pfam" id="PF07494">
    <property type="entry name" value="Reg_prop"/>
    <property type="match status" value="5"/>
</dbReference>
<dbReference type="GO" id="GO:0035556">
    <property type="term" value="P:intracellular signal transduction"/>
    <property type="evidence" value="ECO:0007669"/>
    <property type="project" value="InterPro"/>
</dbReference>
<dbReference type="InterPro" id="IPR050401">
    <property type="entry name" value="Cyclic_nucleotide_synthase"/>
</dbReference>
<dbReference type="InterPro" id="IPR015943">
    <property type="entry name" value="WD40/YVTN_repeat-like_dom_sf"/>
</dbReference>
<evidence type="ECO:0000256" key="8">
    <source>
        <dbReference type="SAM" id="Coils"/>
    </source>
</evidence>
<dbReference type="CDD" id="cd07302">
    <property type="entry name" value="CHD"/>
    <property type="match status" value="1"/>
</dbReference>
<dbReference type="GO" id="GO:0007168">
    <property type="term" value="P:receptor guanylyl cyclase signaling pathway"/>
    <property type="evidence" value="ECO:0007669"/>
    <property type="project" value="TreeGrafter"/>
</dbReference>
<keyword evidence="4 9" id="KW-1133">Transmembrane helix</keyword>
<dbReference type="Gene3D" id="2.60.40.10">
    <property type="entry name" value="Immunoglobulins"/>
    <property type="match status" value="1"/>
</dbReference>
<evidence type="ECO:0000256" key="3">
    <source>
        <dbReference type="ARBA" id="ARBA00022741"/>
    </source>
</evidence>
<evidence type="ECO:0000256" key="4">
    <source>
        <dbReference type="ARBA" id="ARBA00022989"/>
    </source>
</evidence>
<evidence type="ECO:0000259" key="10">
    <source>
        <dbReference type="PROSITE" id="PS50125"/>
    </source>
</evidence>
<feature type="transmembrane region" description="Helical" evidence="9">
    <location>
        <begin position="763"/>
        <end position="781"/>
    </location>
</feature>
<dbReference type="InterPro" id="IPR011110">
    <property type="entry name" value="Reg_prop"/>
</dbReference>
<keyword evidence="8" id="KW-0175">Coiled coil</keyword>
<dbReference type="PANTHER" id="PTHR11920:SF335">
    <property type="entry name" value="GUANYLATE CYCLASE"/>
    <property type="match status" value="1"/>
</dbReference>
<dbReference type="eggNOG" id="COG3292">
    <property type="taxonomic scope" value="Bacteria"/>
</dbReference>
<dbReference type="OrthoDB" id="9813394at2"/>
<keyword evidence="5 9" id="KW-0472">Membrane</keyword>
<dbReference type="PROSITE" id="PS50125">
    <property type="entry name" value="GUANYLATE_CYCLASE_2"/>
    <property type="match status" value="1"/>
</dbReference>
<comment type="subcellular location">
    <subcellularLocation>
        <location evidence="1">Membrane</location>
    </subcellularLocation>
</comment>
<proteinExistence type="inferred from homology"/>
<dbReference type="GO" id="GO:0004383">
    <property type="term" value="F:guanylate cyclase activity"/>
    <property type="evidence" value="ECO:0007669"/>
    <property type="project" value="TreeGrafter"/>
</dbReference>
<dbReference type="Gene3D" id="6.10.250.780">
    <property type="match status" value="1"/>
</dbReference>
<protein>
    <submittedName>
        <fullName evidence="11">Adenylate/guanylate cyclase catalytic domain protein</fullName>
    </submittedName>
</protein>
<dbReference type="SMR" id="Q73RD3"/>
<dbReference type="Gene3D" id="3.30.70.1230">
    <property type="entry name" value="Nucleotide cyclase"/>
    <property type="match status" value="1"/>
</dbReference>
<dbReference type="InterPro" id="IPR018297">
    <property type="entry name" value="A/G_cyclase_CS"/>
</dbReference>
<evidence type="ECO:0000256" key="9">
    <source>
        <dbReference type="SAM" id="Phobius"/>
    </source>
</evidence>
<gene>
    <name evidence="11" type="ordered locus">TDE_0156</name>
</gene>
<dbReference type="GO" id="GO:0005886">
    <property type="term" value="C:plasma membrane"/>
    <property type="evidence" value="ECO:0007669"/>
    <property type="project" value="TreeGrafter"/>
</dbReference>
<dbReference type="GO" id="GO:0000166">
    <property type="term" value="F:nucleotide binding"/>
    <property type="evidence" value="ECO:0007669"/>
    <property type="project" value="UniProtKB-KW"/>
</dbReference>
<dbReference type="eggNOG" id="COG2114">
    <property type="taxonomic scope" value="Bacteria"/>
</dbReference>
<evidence type="ECO:0000313" key="11">
    <source>
        <dbReference type="EMBL" id="AAS10654.1"/>
    </source>
</evidence>
<reference evidence="11 12" key="1">
    <citation type="journal article" date="2004" name="Proc. Natl. Acad. Sci. U.S.A.">
        <title>Comparison of the genome of the oral pathogen Treponema denticola with other spirochete genomes.</title>
        <authorList>
            <person name="Seshadri R."/>
            <person name="Myers G.S."/>
            <person name="Tettelin H."/>
            <person name="Eisen J.A."/>
            <person name="Heidelberg J.F."/>
            <person name="Dodson R.J."/>
            <person name="Davidsen T.M."/>
            <person name="DeBoy R.T."/>
            <person name="Fouts D.E."/>
            <person name="Haft D.H."/>
            <person name="Selengut J."/>
            <person name="Ren Q."/>
            <person name="Brinkac L.M."/>
            <person name="Madupu R."/>
            <person name="Kolonay J."/>
            <person name="Durkin S.A."/>
            <person name="Daugherty S.C."/>
            <person name="Shetty J."/>
            <person name="Shvartsbeyn A."/>
            <person name="Gebregeorgis E."/>
            <person name="Geer K."/>
            <person name="Tsegaye G."/>
            <person name="Malek J."/>
            <person name="Ayodeji B."/>
            <person name="Shatsman S."/>
            <person name="McLeod M.P."/>
            <person name="Smajs D."/>
            <person name="Howell J.K."/>
            <person name="Pal S."/>
            <person name="Amin A."/>
            <person name="Vashisth P."/>
            <person name="McNeill T.Z."/>
            <person name="Xiang Q."/>
            <person name="Sodergren E."/>
            <person name="Baca E."/>
            <person name="Weinstock G.M."/>
            <person name="Norris S.J."/>
            <person name="Fraser C.M."/>
            <person name="Paulsen I.T."/>
        </authorList>
    </citation>
    <scope>NUCLEOTIDE SEQUENCE [LARGE SCALE GENOMIC DNA]</scope>
    <source>
        <strain evidence="12">ATCC 35405 / DSM 14222 / CIP 103919 / JCM 8153 / KCTC 15104</strain>
    </source>
</reference>
<name>Q73RD3_TREDE</name>
<dbReference type="Pfam" id="PF07495">
    <property type="entry name" value="Y_Y_Y"/>
    <property type="match status" value="1"/>
</dbReference>
<evidence type="ECO:0000313" key="12">
    <source>
        <dbReference type="Proteomes" id="UP000008212"/>
    </source>
</evidence>
<organism evidence="11 12">
    <name type="scientific">Treponema denticola (strain ATCC 35405 / DSM 14222 / CIP 103919 / JCM 8153 / KCTC 15104)</name>
    <dbReference type="NCBI Taxonomy" id="243275"/>
    <lineage>
        <taxon>Bacteria</taxon>
        <taxon>Pseudomonadati</taxon>
        <taxon>Spirochaetota</taxon>
        <taxon>Spirochaetia</taxon>
        <taxon>Spirochaetales</taxon>
        <taxon>Treponemataceae</taxon>
        <taxon>Treponema</taxon>
    </lineage>
</organism>
<evidence type="ECO:0000256" key="2">
    <source>
        <dbReference type="ARBA" id="ARBA00022692"/>
    </source>
</evidence>
<evidence type="ECO:0000256" key="6">
    <source>
        <dbReference type="ARBA" id="ARBA00023239"/>
    </source>
</evidence>
<evidence type="ECO:0000256" key="5">
    <source>
        <dbReference type="ARBA" id="ARBA00023136"/>
    </source>
</evidence>
<dbReference type="InterPro" id="IPR029787">
    <property type="entry name" value="Nucleotide_cyclase"/>
</dbReference>
<keyword evidence="12" id="KW-1185">Reference proteome</keyword>
<keyword evidence="6 7" id="KW-0456">Lyase</keyword>
<sequence length="1075" mass="118411">MLKKIFLIAAVILPVMLPLQSEISFNNLAGSVQTFWSDTNGLPSNRILDIMQDETGYIWLASYDGLIRFDGEVFTEFTEEEHGFTGISPRVLCEDVHGSLWVGTNATGLYEYKNKTFTRYGLEDGLPNLSVRAVKFDKNNTLWVGTANGLVCKSASGGFMPVLSEDGSGLGLISFILPVQDMVFVGTNLKGITAIRAGKAVPLPSFAAVQDYTFSTAYVSSDGVIWFGTKDGKIVKVKGDTIAEIIDLEYLRGTSINEFLQTLNGTLYAATNRGVVTLGTGDPEAFSESNGLPNNIVSSLCQDRENNLWVGMEHGGIGKFSRGKFLDLTSEKSLPAEAANAVIQDADKNIWIAKDDGIACIKSSGLSLERSGQIDSVSEILKGLRVRQVREDSDGSLFFATYSDKGLLIFSKDGSIRSITKNDGLPNNRIRFSYSGRDNVMWIGTTACPALYYNGTVTAFTREDGLPNLFILCALKSSNGKLWLGTDGGGAVEIALSGLAEGMPRIHIERILIKENGLSGNIVFRIVEDSYGNMWFCTSEGLTLYKDGTFYSAAQAIGRSGNSVFNILNDAENNLWIVTAKELLFVKNDAFVQAVLNKTPAENLFRYNRLDGLTGQLAANAWAYITEDNILFIPTIKGVSVCDPSGYVPNKYEPPVVIENIFLDGKRFDAAEGVLQVSARIKRILFKFTALSYTIPQRVQFEYKLDGYDSEWRSCGTTREIAYTNLNPGNYVFKVRAANNDGILNRDGSRVSFYKRPFFYQTVWFYLSMVLLGSALIFFAVQLRFRALQHRAQELDKKVKEKTKELADEKEKSDKLLKNTLPLSIIDELIKMGESKPKLYPAVTVLFADVVGFTEWSGHNTPDAVISGLNSLFTHFDGIMDLYGCERIKTLGDGYLACSGLTNEKNHAERVVDAAVAMLRSLETFNKENDSCFSIKIGISSGAITGGIVGVHKYIFDVFGDTVNTAFRLESVTSPTACTVSESTAALIRGKYGLHKRPDQNLKGKGLIPCYYVKYAASDKVSDREEVKALYGRLVALYKNKEFIECRSVIAQLDRTLLEPDIGRTIAAVIKHIGM</sequence>
<evidence type="ECO:0000256" key="7">
    <source>
        <dbReference type="RuleBase" id="RU000405"/>
    </source>
</evidence>
<dbReference type="PATRIC" id="fig|243275.7.peg.154"/>
<dbReference type="PaxDb" id="243275-TDE_0156"/>